<feature type="compositionally biased region" description="Low complexity" evidence="2">
    <location>
        <begin position="302"/>
        <end position="316"/>
    </location>
</feature>
<feature type="region of interest" description="Disordered" evidence="2">
    <location>
        <begin position="294"/>
        <end position="324"/>
    </location>
</feature>
<dbReference type="EMBL" id="JAJJMA010009188">
    <property type="protein sequence ID" value="MCL7022230.1"/>
    <property type="molecule type" value="Genomic_DNA"/>
</dbReference>
<keyword evidence="1" id="KW-0175">Coiled coil</keyword>
<dbReference type="PANTHER" id="PTHR33018">
    <property type="entry name" value="OS10G0338966 PROTEIN-RELATED"/>
    <property type="match status" value="1"/>
</dbReference>
<feature type="coiled-coil region" evidence="1">
    <location>
        <begin position="218"/>
        <end position="245"/>
    </location>
</feature>
<dbReference type="PANTHER" id="PTHR33018:SF31">
    <property type="entry name" value="TRANSPOSASE, PTTA_EN_SPM, PLANT"/>
    <property type="match status" value="1"/>
</dbReference>
<evidence type="ECO:0000313" key="4">
    <source>
        <dbReference type="EMBL" id="MCL7022230.1"/>
    </source>
</evidence>
<feature type="domain" description="DUF8039" evidence="3">
    <location>
        <begin position="339"/>
        <end position="419"/>
    </location>
</feature>
<reference evidence="4" key="1">
    <citation type="submission" date="2022-03" db="EMBL/GenBank/DDBJ databases">
        <title>A functionally conserved STORR gene fusion in Papaver species that diverged 16.8 million years ago.</title>
        <authorList>
            <person name="Catania T."/>
        </authorList>
    </citation>
    <scope>NUCLEOTIDE SEQUENCE</scope>
    <source>
        <strain evidence="4">S-191538</strain>
    </source>
</reference>
<evidence type="ECO:0000313" key="5">
    <source>
        <dbReference type="Proteomes" id="UP001177140"/>
    </source>
</evidence>
<name>A0AA41RRF2_PAPNU</name>
<protein>
    <recommendedName>
        <fullName evidence="3">DUF8039 domain-containing protein</fullName>
    </recommendedName>
</protein>
<dbReference type="Pfam" id="PF26133">
    <property type="entry name" value="DUF8039"/>
    <property type="match status" value="1"/>
</dbReference>
<dbReference type="AlphaFoldDB" id="A0AA41RRF2"/>
<sequence>MEFEERVLHHDESEGIEAAVERRGPTTLSKVFKRSKGEKKLVEYNELGQPIGLAASNLSSYLGVLARHMVPIIHEKWTKVPLSLKEKIWCCLHVHREILSTRRQKNLYPHRLSRKGYAGLMEDLKKKGEFSFNKLERSFLWKKARENKKGVITHDATKERAKAIDELTEQVNEGSLVTSGSNDILTLALGIAEHSGNVRGMGKFVSQGAYFNTARPKMKEEREARLKVEAELHQTKERLALVEKQLSLVLQTQGRNTPTCDSTNARSSSESHERISRLEAQLAMFLMNQGAEASVTTKQNNSAVSKPTSSAASSPKVFKDGEDKGEAQSNLHVGLGKGKSCKLYLEGSSIAVATGKVFRTRSSDVLHGNAIGKGNVRVCLEVPLKPRSRLPIPLKAEEEICFIGDAAGYHVAWPKKLVVKGGKSRKHNKD</sequence>
<evidence type="ECO:0000259" key="3">
    <source>
        <dbReference type="Pfam" id="PF26133"/>
    </source>
</evidence>
<accession>A0AA41RRF2</accession>
<dbReference type="Proteomes" id="UP001177140">
    <property type="component" value="Unassembled WGS sequence"/>
</dbReference>
<keyword evidence="5" id="KW-1185">Reference proteome</keyword>
<evidence type="ECO:0000256" key="2">
    <source>
        <dbReference type="SAM" id="MobiDB-lite"/>
    </source>
</evidence>
<gene>
    <name evidence="4" type="ORF">MKW94_002261</name>
</gene>
<dbReference type="InterPro" id="IPR058352">
    <property type="entry name" value="DUF8039"/>
</dbReference>
<organism evidence="4 5">
    <name type="scientific">Papaver nudicaule</name>
    <name type="common">Iceland poppy</name>
    <dbReference type="NCBI Taxonomy" id="74823"/>
    <lineage>
        <taxon>Eukaryota</taxon>
        <taxon>Viridiplantae</taxon>
        <taxon>Streptophyta</taxon>
        <taxon>Embryophyta</taxon>
        <taxon>Tracheophyta</taxon>
        <taxon>Spermatophyta</taxon>
        <taxon>Magnoliopsida</taxon>
        <taxon>Ranunculales</taxon>
        <taxon>Papaveraceae</taxon>
        <taxon>Papaveroideae</taxon>
        <taxon>Papaver</taxon>
    </lineage>
</organism>
<comment type="caution">
    <text evidence="4">The sequence shown here is derived from an EMBL/GenBank/DDBJ whole genome shotgun (WGS) entry which is preliminary data.</text>
</comment>
<proteinExistence type="predicted"/>
<evidence type="ECO:0000256" key="1">
    <source>
        <dbReference type="SAM" id="Coils"/>
    </source>
</evidence>